<name>A0ABM0ZW89_APLCA</name>
<reference evidence="5" key="1">
    <citation type="submission" date="2025-08" db="UniProtKB">
        <authorList>
            <consortium name="RefSeq"/>
        </authorList>
    </citation>
    <scope>IDENTIFICATION</scope>
</reference>
<dbReference type="PRINTS" id="PR00449">
    <property type="entry name" value="RASTRNSFRMNG"/>
</dbReference>
<evidence type="ECO:0000313" key="5">
    <source>
        <dbReference type="RefSeq" id="XP_012935835.1"/>
    </source>
</evidence>
<dbReference type="SMART" id="SM00176">
    <property type="entry name" value="RAN"/>
    <property type="match status" value="1"/>
</dbReference>
<dbReference type="PROSITE" id="PS50007">
    <property type="entry name" value="PIPLC_X_DOMAIN"/>
    <property type="match status" value="1"/>
</dbReference>
<evidence type="ECO:0000256" key="2">
    <source>
        <dbReference type="ARBA" id="ARBA00022741"/>
    </source>
</evidence>
<feature type="region of interest" description="Disordered" evidence="3">
    <location>
        <begin position="180"/>
        <end position="211"/>
    </location>
</feature>
<dbReference type="PANTHER" id="PTHR47978">
    <property type="match status" value="1"/>
</dbReference>
<dbReference type="PROSITE" id="PS51419">
    <property type="entry name" value="RAB"/>
    <property type="match status" value="1"/>
</dbReference>
<dbReference type="Pfam" id="PF00071">
    <property type="entry name" value="Ras"/>
    <property type="match status" value="1"/>
</dbReference>
<dbReference type="Gene3D" id="3.40.50.300">
    <property type="entry name" value="P-loop containing nucleotide triphosphate hydrolases"/>
    <property type="match status" value="1"/>
</dbReference>
<evidence type="ECO:0000313" key="4">
    <source>
        <dbReference type="Proteomes" id="UP000694888"/>
    </source>
</evidence>
<feature type="compositionally biased region" description="Polar residues" evidence="3">
    <location>
        <begin position="181"/>
        <end position="191"/>
    </location>
</feature>
<comment type="similarity">
    <text evidence="1">Belongs to the small GTPase superfamily. Rab family.</text>
</comment>
<dbReference type="RefSeq" id="XP_012935835.1">
    <property type="nucleotide sequence ID" value="XM_013080381.2"/>
</dbReference>
<sequence>MPTQGTSASGLAPSKPSFRVVMLGDQGVGKSSISHRFIKDDFLENNAPTVGAAYLTRVMKVGEQTVKLDIWDTAGQERFASLAPMYYRTAQAAVVVYDICSKATFGRALEWVKELHTQAPPNTIVILCGNKADKSEQRQVNDEEASKVAKDKGLLFTEVSAKTGVGVQDIFQVIANKLAGKSNNPVNSPPSEETIKLKKENHQKSSCPCTS</sequence>
<dbReference type="InterPro" id="IPR001806">
    <property type="entry name" value="Small_GTPase"/>
</dbReference>
<dbReference type="InterPro" id="IPR027417">
    <property type="entry name" value="P-loop_NTPase"/>
</dbReference>
<dbReference type="SMART" id="SM00173">
    <property type="entry name" value="RAS"/>
    <property type="match status" value="1"/>
</dbReference>
<evidence type="ECO:0000256" key="3">
    <source>
        <dbReference type="SAM" id="MobiDB-lite"/>
    </source>
</evidence>
<dbReference type="Proteomes" id="UP000694888">
    <property type="component" value="Unplaced"/>
</dbReference>
<dbReference type="CDD" id="cd01860">
    <property type="entry name" value="Rab5_related"/>
    <property type="match status" value="1"/>
</dbReference>
<dbReference type="SUPFAM" id="SSF52540">
    <property type="entry name" value="P-loop containing nucleoside triphosphate hydrolases"/>
    <property type="match status" value="1"/>
</dbReference>
<dbReference type="NCBIfam" id="TIGR00231">
    <property type="entry name" value="small_GTP"/>
    <property type="match status" value="1"/>
</dbReference>
<keyword evidence="4" id="KW-1185">Reference proteome</keyword>
<dbReference type="SMART" id="SM00174">
    <property type="entry name" value="RHO"/>
    <property type="match status" value="1"/>
</dbReference>
<feature type="compositionally biased region" description="Basic and acidic residues" evidence="3">
    <location>
        <begin position="193"/>
        <end position="203"/>
    </location>
</feature>
<dbReference type="GeneID" id="101858698"/>
<dbReference type="PROSITE" id="PS51417">
    <property type="entry name" value="ARF"/>
    <property type="match status" value="1"/>
</dbReference>
<dbReference type="InterPro" id="IPR005225">
    <property type="entry name" value="Small_GTP-bd"/>
</dbReference>
<evidence type="ECO:0000256" key="1">
    <source>
        <dbReference type="ARBA" id="ARBA00006270"/>
    </source>
</evidence>
<dbReference type="PROSITE" id="PS51420">
    <property type="entry name" value="RHO"/>
    <property type="match status" value="1"/>
</dbReference>
<organism evidence="4 5">
    <name type="scientific">Aplysia californica</name>
    <name type="common">California sea hare</name>
    <dbReference type="NCBI Taxonomy" id="6500"/>
    <lineage>
        <taxon>Eukaryota</taxon>
        <taxon>Metazoa</taxon>
        <taxon>Spiralia</taxon>
        <taxon>Lophotrochozoa</taxon>
        <taxon>Mollusca</taxon>
        <taxon>Gastropoda</taxon>
        <taxon>Heterobranchia</taxon>
        <taxon>Euthyneura</taxon>
        <taxon>Tectipleura</taxon>
        <taxon>Aplysiida</taxon>
        <taxon>Aplysioidea</taxon>
        <taxon>Aplysiidae</taxon>
        <taxon>Aplysia</taxon>
    </lineage>
</organism>
<dbReference type="SMART" id="SM00175">
    <property type="entry name" value="RAB"/>
    <property type="match status" value="1"/>
</dbReference>
<accession>A0ABM0ZW89</accession>
<protein>
    <submittedName>
        <fullName evidence="5">Vacuolar protein sorting-associated protein 21</fullName>
    </submittedName>
</protein>
<gene>
    <name evidence="5" type="primary">LOC101858698</name>
</gene>
<dbReference type="PROSITE" id="PS51421">
    <property type="entry name" value="RAS"/>
    <property type="match status" value="1"/>
</dbReference>
<keyword evidence="2" id="KW-0547">Nucleotide-binding</keyword>
<proteinExistence type="inferred from homology"/>